<dbReference type="Gene3D" id="2.60.120.10">
    <property type="entry name" value="Jelly Rolls"/>
    <property type="match status" value="1"/>
</dbReference>
<sequence>MFVNLEVRSYDRENPNHQHDHTQLVLPIRGRMEINVDGREGAIDQSLAAVVMPGSAHSQLTHVDSRFLILDCAATTLEALHIAPLAKRVYVPVSPATRRLIEFAELIGNEQLALSASQLGPLLLSSLLSDTVGSPSPMAQLIGRLRATPGDHWSNEVMAHAAGMSISQLHQRFRQMFGQSPQTFLTGLRIQEAQRWLRGTSLSIAEIALRAGFSDQASLTRAMQRVSATTPAAYRKAHKQPG</sequence>
<dbReference type="InterPro" id="IPR014710">
    <property type="entry name" value="RmlC-like_jellyroll"/>
</dbReference>
<gene>
    <name evidence="6" type="ORF">FX982_04875</name>
</gene>
<evidence type="ECO:0000256" key="4">
    <source>
        <dbReference type="ARBA" id="ARBA00037345"/>
    </source>
</evidence>
<dbReference type="Pfam" id="PF12833">
    <property type="entry name" value="HTH_18"/>
    <property type="match status" value="1"/>
</dbReference>
<dbReference type="SUPFAM" id="SSF46689">
    <property type="entry name" value="Homeodomain-like"/>
    <property type="match status" value="2"/>
</dbReference>
<dbReference type="PROSITE" id="PS01124">
    <property type="entry name" value="HTH_ARAC_FAMILY_2"/>
    <property type="match status" value="1"/>
</dbReference>
<dbReference type="InterPro" id="IPR009057">
    <property type="entry name" value="Homeodomain-like_sf"/>
</dbReference>
<evidence type="ECO:0000256" key="2">
    <source>
        <dbReference type="ARBA" id="ARBA00023125"/>
    </source>
</evidence>
<protein>
    <submittedName>
        <fullName evidence="6">RCS-specific HTH-type transcriptional activator RclR</fullName>
    </submittedName>
</protein>
<dbReference type="Gene3D" id="1.10.10.60">
    <property type="entry name" value="Homeodomain-like"/>
    <property type="match status" value="1"/>
</dbReference>
<feature type="domain" description="HTH araC/xylS-type" evidence="5">
    <location>
        <begin position="139"/>
        <end position="237"/>
    </location>
</feature>
<dbReference type="InterPro" id="IPR018060">
    <property type="entry name" value="HTH_AraC"/>
</dbReference>
<organism evidence="6 7">
    <name type="scientific">Pseudomonas graminis</name>
    <dbReference type="NCBI Taxonomy" id="158627"/>
    <lineage>
        <taxon>Bacteria</taxon>
        <taxon>Pseudomonadati</taxon>
        <taxon>Pseudomonadota</taxon>
        <taxon>Gammaproteobacteria</taxon>
        <taxon>Pseudomonadales</taxon>
        <taxon>Pseudomonadaceae</taxon>
        <taxon>Pseudomonas</taxon>
    </lineage>
</organism>
<keyword evidence="2" id="KW-0238">DNA-binding</keyword>
<evidence type="ECO:0000256" key="1">
    <source>
        <dbReference type="ARBA" id="ARBA00023015"/>
    </source>
</evidence>
<accession>A0A6M8MVQ7</accession>
<reference evidence="7" key="1">
    <citation type="submission" date="2019-12" db="EMBL/GenBank/DDBJ databases">
        <title>Endophytic bacteria associated with Panax ginseng seedlings.</title>
        <authorList>
            <person name="Park J.M."/>
            <person name="Shin R."/>
            <person name="Jo S.H."/>
        </authorList>
    </citation>
    <scope>NUCLEOTIDE SEQUENCE [LARGE SCALE GENOMIC DNA]</scope>
    <source>
        <strain evidence="7">PgKB30</strain>
    </source>
</reference>
<evidence type="ECO:0000256" key="3">
    <source>
        <dbReference type="ARBA" id="ARBA00023163"/>
    </source>
</evidence>
<dbReference type="KEGG" id="pgg:FX982_04875"/>
<dbReference type="GO" id="GO:0003700">
    <property type="term" value="F:DNA-binding transcription factor activity"/>
    <property type="evidence" value="ECO:0007669"/>
    <property type="project" value="InterPro"/>
</dbReference>
<dbReference type="PANTHER" id="PTHR46796:SF2">
    <property type="entry name" value="TRANSCRIPTIONAL REGULATORY PROTEIN"/>
    <property type="match status" value="1"/>
</dbReference>
<dbReference type="GO" id="GO:0043565">
    <property type="term" value="F:sequence-specific DNA binding"/>
    <property type="evidence" value="ECO:0007669"/>
    <property type="project" value="InterPro"/>
</dbReference>
<keyword evidence="7" id="KW-1185">Reference proteome</keyword>
<evidence type="ECO:0000259" key="5">
    <source>
        <dbReference type="PROSITE" id="PS01124"/>
    </source>
</evidence>
<name>A0A6M8MVQ7_9PSED</name>
<dbReference type="EMBL" id="CP053746">
    <property type="protein sequence ID" value="QKF53881.1"/>
    <property type="molecule type" value="Genomic_DNA"/>
</dbReference>
<dbReference type="RefSeq" id="WP_172612914.1">
    <property type="nucleotide sequence ID" value="NZ_CP053746.1"/>
</dbReference>
<dbReference type="SMART" id="SM00342">
    <property type="entry name" value="HTH_ARAC"/>
    <property type="match status" value="1"/>
</dbReference>
<evidence type="ECO:0000313" key="6">
    <source>
        <dbReference type="EMBL" id="QKF53881.1"/>
    </source>
</evidence>
<dbReference type="Proteomes" id="UP000501989">
    <property type="component" value="Chromosome"/>
</dbReference>
<keyword evidence="3" id="KW-0804">Transcription</keyword>
<dbReference type="InterPro" id="IPR050204">
    <property type="entry name" value="AraC_XylS_family_regulators"/>
</dbReference>
<evidence type="ECO:0000313" key="7">
    <source>
        <dbReference type="Proteomes" id="UP000501989"/>
    </source>
</evidence>
<comment type="function">
    <text evidence="4">Regulatory protein of the TOL plasmid xyl operons. XylS activates the xylXYZLTEGFJQKIH operon required for the degradation of toluene, m-xylene and p-xylene.</text>
</comment>
<keyword evidence="1" id="KW-0805">Transcription regulation</keyword>
<dbReference type="PANTHER" id="PTHR46796">
    <property type="entry name" value="HTH-TYPE TRANSCRIPTIONAL ACTIVATOR RHAS-RELATED"/>
    <property type="match status" value="1"/>
</dbReference>
<proteinExistence type="predicted"/>
<dbReference type="AlphaFoldDB" id="A0A6M8MVQ7"/>